<dbReference type="SMART" id="SM01095">
    <property type="entry name" value="Cpl-7"/>
    <property type="match status" value="1"/>
</dbReference>
<evidence type="ECO:0000256" key="4">
    <source>
        <dbReference type="SAM" id="MobiDB-lite"/>
    </source>
</evidence>
<dbReference type="SMART" id="SM00641">
    <property type="entry name" value="Glyco_25"/>
    <property type="match status" value="1"/>
</dbReference>
<comment type="similarity">
    <text evidence="1">Belongs to the glycosyl hydrolase 25 family.</text>
</comment>
<dbReference type="GO" id="GO:0016052">
    <property type="term" value="P:carbohydrate catabolic process"/>
    <property type="evidence" value="ECO:0007669"/>
    <property type="project" value="TreeGrafter"/>
</dbReference>
<evidence type="ECO:0000313" key="7">
    <source>
        <dbReference type="EMBL" id="EFM41449.1"/>
    </source>
</evidence>
<dbReference type="InterPro" id="IPR017853">
    <property type="entry name" value="GH"/>
</dbReference>
<evidence type="ECO:0000256" key="2">
    <source>
        <dbReference type="ARBA" id="ARBA00022801"/>
    </source>
</evidence>
<feature type="domain" description="LysM" evidence="5">
    <location>
        <begin position="387"/>
        <end position="426"/>
    </location>
</feature>
<dbReference type="Pfam" id="PF01476">
    <property type="entry name" value="LysM"/>
    <property type="match status" value="2"/>
</dbReference>
<name>E0Q6T4_9BIFI</name>
<dbReference type="PANTHER" id="PTHR34135">
    <property type="entry name" value="LYSOZYME"/>
    <property type="match status" value="1"/>
</dbReference>
<gene>
    <name evidence="7" type="ORF">HMPREF0168_0842</name>
</gene>
<dbReference type="Pfam" id="PF01183">
    <property type="entry name" value="Glyco_hydro_25"/>
    <property type="match status" value="1"/>
</dbReference>
<feature type="region of interest" description="Disordered" evidence="4">
    <location>
        <begin position="242"/>
        <end position="273"/>
    </location>
</feature>
<dbReference type="HOGENOM" id="CLU_044973_1_2_11"/>
<dbReference type="PANTHER" id="PTHR34135:SF2">
    <property type="entry name" value="LYSOZYME"/>
    <property type="match status" value="1"/>
</dbReference>
<dbReference type="GO" id="GO:0016998">
    <property type="term" value="P:cell wall macromolecule catabolic process"/>
    <property type="evidence" value="ECO:0007669"/>
    <property type="project" value="InterPro"/>
</dbReference>
<keyword evidence="3" id="KW-0326">Glycosidase</keyword>
<dbReference type="PROSITE" id="PS51904">
    <property type="entry name" value="GLYCOSYL_HYDROL_F25_2"/>
    <property type="match status" value="1"/>
</dbReference>
<dbReference type="InterPro" id="IPR018392">
    <property type="entry name" value="LysM"/>
</dbReference>
<dbReference type="CDD" id="cd06417">
    <property type="entry name" value="GH25_LysA-like"/>
    <property type="match status" value="1"/>
</dbReference>
<dbReference type="InterPro" id="IPR013168">
    <property type="entry name" value="Cpl_7_lyso_C"/>
</dbReference>
<dbReference type="AlphaFoldDB" id="E0Q6T4"/>
<evidence type="ECO:0000256" key="3">
    <source>
        <dbReference type="ARBA" id="ARBA00023295"/>
    </source>
</evidence>
<dbReference type="Proteomes" id="UP000003323">
    <property type="component" value="Unassembled WGS sequence"/>
</dbReference>
<reference evidence="7 8" key="1">
    <citation type="submission" date="2010-08" db="EMBL/GenBank/DDBJ databases">
        <authorList>
            <person name="Muzny D."/>
            <person name="Qin X."/>
            <person name="Deng J."/>
            <person name="Jiang H."/>
            <person name="Liu Y."/>
            <person name="Qu J."/>
            <person name="Song X.-Z."/>
            <person name="Zhang L."/>
            <person name="Thornton R."/>
            <person name="Coyle M."/>
            <person name="Francisco L."/>
            <person name="Jackson L."/>
            <person name="Javaid M."/>
            <person name="Korchina V."/>
            <person name="Kovar C."/>
            <person name="Mata R."/>
            <person name="Mathew T."/>
            <person name="Ngo R."/>
            <person name="Nguyen L."/>
            <person name="Nguyen N."/>
            <person name="Okwuonu G."/>
            <person name="Ongeri F."/>
            <person name="Pham C."/>
            <person name="Simmons D."/>
            <person name="Wilczek-Boney K."/>
            <person name="Hale W."/>
            <person name="Jakkamsetti A."/>
            <person name="Pham P."/>
            <person name="Ruth R."/>
            <person name="San Lucas F."/>
            <person name="Warren J."/>
            <person name="Zhang J."/>
            <person name="Zhao Z."/>
            <person name="Zhou C."/>
            <person name="Zhu D."/>
            <person name="Lee S."/>
            <person name="Bess C."/>
            <person name="Blankenburg K."/>
            <person name="Forbes L."/>
            <person name="Fu Q."/>
            <person name="Gubbala S."/>
            <person name="Hirani K."/>
            <person name="Jayaseelan J.C."/>
            <person name="Lara F."/>
            <person name="Munidasa M."/>
            <person name="Palculict T."/>
            <person name="Patil S."/>
            <person name="Pu L.-L."/>
            <person name="Saada N."/>
            <person name="Tang L."/>
            <person name="Weissenberger G."/>
            <person name="Zhu Y."/>
            <person name="Hemphill L."/>
            <person name="Shang Y."/>
            <person name="Youmans B."/>
            <person name="Ayvaz T."/>
            <person name="Ross M."/>
            <person name="Santibanez J."/>
            <person name="Aqrawi P."/>
            <person name="Gross S."/>
            <person name="Joshi V."/>
            <person name="Fowler G."/>
            <person name="Nazareth L."/>
            <person name="Reid J."/>
            <person name="Worley K."/>
            <person name="Petrosino J."/>
            <person name="Highlander S."/>
            <person name="Gibbs R."/>
        </authorList>
    </citation>
    <scope>NUCLEOTIDE SEQUENCE [LARGE SCALE GENOMIC DNA]</scope>
    <source>
        <strain evidence="7 8">ATCC 27679</strain>
    </source>
</reference>
<evidence type="ECO:0000313" key="8">
    <source>
        <dbReference type="Proteomes" id="UP000003323"/>
    </source>
</evidence>
<feature type="domain" description="Cpl-7 lysozyme C-terminal" evidence="6">
    <location>
        <begin position="275"/>
        <end position="313"/>
    </location>
</feature>
<dbReference type="CDD" id="cd00118">
    <property type="entry name" value="LysM"/>
    <property type="match status" value="1"/>
</dbReference>
<dbReference type="SMART" id="SM00257">
    <property type="entry name" value="LysM"/>
    <property type="match status" value="2"/>
</dbReference>
<evidence type="ECO:0000259" key="5">
    <source>
        <dbReference type="SMART" id="SM00257"/>
    </source>
</evidence>
<evidence type="ECO:0000256" key="1">
    <source>
        <dbReference type="ARBA" id="ARBA00010646"/>
    </source>
</evidence>
<keyword evidence="2 7" id="KW-0378">Hydrolase</keyword>
<dbReference type="InterPro" id="IPR036779">
    <property type="entry name" value="LysM_dom_sf"/>
</dbReference>
<protein>
    <submittedName>
        <fullName evidence="7">Glycosyl hydrolase family 25</fullName>
    </submittedName>
</protein>
<sequence>MLGGVFFIERKLMKPLFKKFKKAICATIATLCVGGMTAGVALADMNGIDVSGWQAPDITSVVDADFAIVKVNQGTWLNGSWRTQAANAVNTGKELGLYDYASGMNATAEADAFVDRIGGYVGKAMLVLDWESYQNSAFGNSNWIREWVNRVHERTAVWPVVYCSKSVVSQIPSDVRSHCMLWAAQYANNNATGYQSSPWNAGSSGEGMLQYSSSGYLNGRGPLDLDVFFGDRVAWRKISCGERQGCSTSGSGSTGTASTPSATTKTETTTTTTDLNALASAVIRGEYGNGQDRRNRLGGNYDKVMAIVNSRMDGSTYTGSTTVTRTVTRTYVVRSGDTVSAVANRLGLLPVSAWHVPSGNLNRIYVGQTITYTGSAATSTTSYSSSSHVVRSGESLWSIYGTGWSAAASRNGLHYPYTIYPGQTLR</sequence>
<organism evidence="7 8">
    <name type="scientific">Bifidobacterium dentium ATCC 27679</name>
    <dbReference type="NCBI Taxonomy" id="871562"/>
    <lineage>
        <taxon>Bacteria</taxon>
        <taxon>Bacillati</taxon>
        <taxon>Actinomycetota</taxon>
        <taxon>Actinomycetes</taxon>
        <taxon>Bifidobacteriales</taxon>
        <taxon>Bifidobacteriaceae</taxon>
        <taxon>Bifidobacterium</taxon>
    </lineage>
</organism>
<feature type="compositionally biased region" description="Low complexity" evidence="4">
    <location>
        <begin position="247"/>
        <end position="273"/>
    </location>
</feature>
<feature type="domain" description="LysM" evidence="5">
    <location>
        <begin position="330"/>
        <end position="373"/>
    </location>
</feature>
<proteinExistence type="inferred from homology"/>
<comment type="caution">
    <text evidence="7">The sequence shown here is derived from an EMBL/GenBank/DDBJ whole genome shotgun (WGS) entry which is preliminary data.</text>
</comment>
<dbReference type="GO" id="GO:0009253">
    <property type="term" value="P:peptidoglycan catabolic process"/>
    <property type="evidence" value="ECO:0007669"/>
    <property type="project" value="InterPro"/>
</dbReference>
<evidence type="ECO:0000259" key="6">
    <source>
        <dbReference type="SMART" id="SM01095"/>
    </source>
</evidence>
<dbReference type="Pfam" id="PF08230">
    <property type="entry name" value="CW_7"/>
    <property type="match status" value="1"/>
</dbReference>
<dbReference type="SUPFAM" id="SSF51445">
    <property type="entry name" value="(Trans)glycosidases"/>
    <property type="match status" value="1"/>
</dbReference>
<dbReference type="Gene3D" id="3.10.350.10">
    <property type="entry name" value="LysM domain"/>
    <property type="match status" value="2"/>
</dbReference>
<accession>E0Q6T4</accession>
<dbReference type="EMBL" id="AEEQ01000009">
    <property type="protein sequence ID" value="EFM41449.1"/>
    <property type="molecule type" value="Genomic_DNA"/>
</dbReference>
<dbReference type="GO" id="GO:0003796">
    <property type="term" value="F:lysozyme activity"/>
    <property type="evidence" value="ECO:0007669"/>
    <property type="project" value="InterPro"/>
</dbReference>
<dbReference type="InterPro" id="IPR018077">
    <property type="entry name" value="Glyco_hydro_fam25_subgr"/>
</dbReference>
<dbReference type="InterPro" id="IPR002053">
    <property type="entry name" value="Glyco_hydro_25"/>
</dbReference>
<dbReference type="Gene3D" id="3.20.20.80">
    <property type="entry name" value="Glycosidases"/>
    <property type="match status" value="1"/>
</dbReference>